<feature type="compositionally biased region" description="Basic and acidic residues" evidence="7">
    <location>
        <begin position="172"/>
        <end position="182"/>
    </location>
</feature>
<dbReference type="GO" id="GO:0031211">
    <property type="term" value="C:endoplasmic reticulum palmitoyltransferase complex"/>
    <property type="evidence" value="ECO:0007669"/>
    <property type="project" value="TreeGrafter"/>
</dbReference>
<dbReference type="Pfam" id="PF10256">
    <property type="entry name" value="Erf4"/>
    <property type="match status" value="1"/>
</dbReference>
<reference evidence="9 10" key="1">
    <citation type="journal article" date="2012" name="BMC Genomics">
        <title>Sequencing the genome of Marssonina brunnea reveals fungus-poplar co-evolution.</title>
        <authorList>
            <person name="Zhu S."/>
            <person name="Cao Y.-Z."/>
            <person name="Jiang C."/>
            <person name="Tan B.-Y."/>
            <person name="Wang Z."/>
            <person name="Feng S."/>
            <person name="Zhang L."/>
            <person name="Su X.-H."/>
            <person name="Brejova B."/>
            <person name="Vinar T."/>
            <person name="Xu M."/>
            <person name="Wang M.-X."/>
            <person name="Zhang S.-G."/>
            <person name="Huang M.-R."/>
            <person name="Wu R."/>
            <person name="Zhou Y."/>
        </authorList>
    </citation>
    <scope>NUCLEOTIDE SEQUENCE [LARGE SCALE GENOMIC DNA]</scope>
    <source>
        <strain evidence="9 10">MB_m1</strain>
    </source>
</reference>
<evidence type="ECO:0000256" key="4">
    <source>
        <dbReference type="ARBA" id="ARBA00018463"/>
    </source>
</evidence>
<evidence type="ECO:0000256" key="7">
    <source>
        <dbReference type="SAM" id="MobiDB-lite"/>
    </source>
</evidence>
<evidence type="ECO:0000313" key="10">
    <source>
        <dbReference type="Proteomes" id="UP000006753"/>
    </source>
</evidence>
<evidence type="ECO:0000256" key="2">
    <source>
        <dbReference type="ARBA" id="ARBA00007732"/>
    </source>
</evidence>
<gene>
    <name evidence="9" type="ORF">MBM_01969</name>
</gene>
<protein>
    <recommendedName>
        <fullName evidence="4">Ras modification protein ERF4</fullName>
    </recommendedName>
</protein>
<dbReference type="InterPro" id="IPR019383">
    <property type="entry name" value="Golgin_A_7/ERF4"/>
</dbReference>
<dbReference type="Proteomes" id="UP000006753">
    <property type="component" value="Unassembled WGS sequence"/>
</dbReference>
<comment type="subunit">
    <text evidence="3">Interacts with ERF2.</text>
</comment>
<name>K1X4L0_MARBU</name>
<dbReference type="AlphaFoldDB" id="K1X4L0"/>
<keyword evidence="5" id="KW-0256">Endoplasmic reticulum</keyword>
<feature type="region of interest" description="Disordered" evidence="7">
    <location>
        <begin position="531"/>
        <end position="551"/>
    </location>
</feature>
<feature type="compositionally biased region" description="Polar residues" evidence="7">
    <location>
        <begin position="219"/>
        <end position="235"/>
    </location>
</feature>
<feature type="compositionally biased region" description="Basic and acidic residues" evidence="7">
    <location>
        <begin position="252"/>
        <end position="281"/>
    </location>
</feature>
<dbReference type="OrthoDB" id="5377273at2759"/>
<accession>K1X4L0</accession>
<keyword evidence="6" id="KW-0472">Membrane</keyword>
<dbReference type="PANTHER" id="PTHR13254:SF0">
    <property type="entry name" value="GOLGIN SUBFAMILY A MEMBER 7_ERF4 DOMAIN-CONTAINING PROTEIN"/>
    <property type="match status" value="1"/>
</dbReference>
<dbReference type="PANTHER" id="PTHR13254">
    <property type="entry name" value="GOLGI AUTOANTIGEN, GOLGIN SUBFAMILY A, 7"/>
    <property type="match status" value="1"/>
</dbReference>
<evidence type="ECO:0000259" key="8">
    <source>
        <dbReference type="Pfam" id="PF10256"/>
    </source>
</evidence>
<dbReference type="HOGENOM" id="CLU_018540_1_1_1"/>
<organism evidence="9 10">
    <name type="scientific">Marssonina brunnea f. sp. multigermtubi (strain MB_m1)</name>
    <name type="common">Marssonina leaf spot fungus</name>
    <dbReference type="NCBI Taxonomy" id="1072389"/>
    <lineage>
        <taxon>Eukaryota</taxon>
        <taxon>Fungi</taxon>
        <taxon>Dikarya</taxon>
        <taxon>Ascomycota</taxon>
        <taxon>Pezizomycotina</taxon>
        <taxon>Leotiomycetes</taxon>
        <taxon>Helotiales</taxon>
        <taxon>Drepanopezizaceae</taxon>
        <taxon>Drepanopeziza</taxon>
    </lineage>
</organism>
<feature type="region of interest" description="Disordered" evidence="7">
    <location>
        <begin position="17"/>
        <end position="240"/>
    </location>
</feature>
<comment type="similarity">
    <text evidence="2">Belongs to the ERF4 family.</text>
</comment>
<feature type="compositionally biased region" description="Pro residues" evidence="7">
    <location>
        <begin position="39"/>
        <end position="49"/>
    </location>
</feature>
<dbReference type="KEGG" id="mbe:MBM_01969"/>
<keyword evidence="10" id="KW-1185">Reference proteome</keyword>
<dbReference type="eggNOG" id="ENOG502S30T">
    <property type="taxonomic scope" value="Eukaryota"/>
</dbReference>
<feature type="domain" description="Golgin subfamily A member 7/ERF4" evidence="8">
    <location>
        <begin position="401"/>
        <end position="524"/>
    </location>
</feature>
<evidence type="ECO:0000256" key="1">
    <source>
        <dbReference type="ARBA" id="ARBA00004406"/>
    </source>
</evidence>
<feature type="compositionally biased region" description="Polar residues" evidence="7">
    <location>
        <begin position="333"/>
        <end position="362"/>
    </location>
</feature>
<dbReference type="InParanoid" id="K1X4L0"/>
<dbReference type="InterPro" id="IPR051371">
    <property type="entry name" value="Ras_palmitoyltransferase"/>
</dbReference>
<feature type="compositionally biased region" description="Polar residues" evidence="7">
    <location>
        <begin position="62"/>
        <end position="73"/>
    </location>
</feature>
<sequence length="551" mass="60234">MNSSGLGLGESGKLHNFSAARKASVHTNAHARTDTDPNSTPPQPRPSPTTRPRQRRDPYSTPGISSSALTTTNPRIPPPSSQPFYPSPSLGELSSPNPDVRVTSPTRRSWSLRNSLGGGGETATFTSPFRSRSGTGESSISRGRPRQSSAARLWNPSNSTPRGPPSQKRRERTREPSAEDKVIAVVPLKHPDLASPRRDSAIGGEHPLLTLPEQRQQRHSGSTKASLQIERSSGGSHRVSLPRSLSIEFARRKSSEGSVRLDKGKGKAIEEEREDTLRQLERSTTGDQNRGQTAASIASPQGPGISFDKDRSKTDMLGDIEHGPDALGVYESGGTSNMPDNDPRSSFQSGMGPTMSDSTSIIGSDGPPMNAGEEWGPQHPCFPHVNPHVPLSSPLYQSTRIIRIRRDWMLEGDLAPTFSNLYPEILDPAGVSEQEFRQLVERVNKELISAFSPWSLRNIVDGLLGLITGWVWDDMGYTGVKMRLNKVEQYLEEWNQEMEGRSKESLGIAPRVVPLRRTGYMNLDIQVPDPEISYPASTGGERTATNMSQNS</sequence>
<feature type="compositionally biased region" description="Polar residues" evidence="7">
    <location>
        <begin position="282"/>
        <end position="299"/>
    </location>
</feature>
<evidence type="ECO:0000256" key="6">
    <source>
        <dbReference type="ARBA" id="ARBA00023136"/>
    </source>
</evidence>
<feature type="region of interest" description="Disordered" evidence="7">
    <location>
        <begin position="252"/>
        <end position="312"/>
    </location>
</feature>
<comment type="subcellular location">
    <subcellularLocation>
        <location evidence="1">Endoplasmic reticulum membrane</location>
        <topology evidence="1">Peripheral membrane protein</topology>
    </subcellularLocation>
</comment>
<feature type="compositionally biased region" description="Basic and acidic residues" evidence="7">
    <location>
        <begin position="189"/>
        <end position="200"/>
    </location>
</feature>
<dbReference type="GO" id="GO:0006612">
    <property type="term" value="P:protein targeting to membrane"/>
    <property type="evidence" value="ECO:0007669"/>
    <property type="project" value="TreeGrafter"/>
</dbReference>
<dbReference type="EMBL" id="JH921430">
    <property type="protein sequence ID" value="EKD20017.1"/>
    <property type="molecule type" value="Genomic_DNA"/>
</dbReference>
<proteinExistence type="inferred from homology"/>
<evidence type="ECO:0000256" key="5">
    <source>
        <dbReference type="ARBA" id="ARBA00022824"/>
    </source>
</evidence>
<feature type="region of interest" description="Disordered" evidence="7">
    <location>
        <begin position="329"/>
        <end position="365"/>
    </location>
</feature>
<feature type="compositionally biased region" description="Polar residues" evidence="7">
    <location>
        <begin position="123"/>
        <end position="161"/>
    </location>
</feature>
<dbReference type="OMA" id="WDDMGLT"/>
<evidence type="ECO:0000256" key="3">
    <source>
        <dbReference type="ARBA" id="ARBA00011396"/>
    </source>
</evidence>
<dbReference type="GO" id="GO:0005789">
    <property type="term" value="C:endoplasmic reticulum membrane"/>
    <property type="evidence" value="ECO:0007669"/>
    <property type="project" value="UniProtKB-SubCell"/>
</dbReference>
<feature type="compositionally biased region" description="Polar residues" evidence="7">
    <location>
        <begin position="92"/>
        <end position="114"/>
    </location>
</feature>
<evidence type="ECO:0000313" key="9">
    <source>
        <dbReference type="EMBL" id="EKD20017.1"/>
    </source>
</evidence>